<keyword evidence="1" id="KW-0472">Membrane</keyword>
<keyword evidence="1" id="KW-0812">Transmembrane</keyword>
<evidence type="ECO:0008006" key="4">
    <source>
        <dbReference type="Google" id="ProtNLM"/>
    </source>
</evidence>
<organism evidence="2 3">
    <name type="scientific">Mycolicibacterium llatzerense</name>
    <dbReference type="NCBI Taxonomy" id="280871"/>
    <lineage>
        <taxon>Bacteria</taxon>
        <taxon>Bacillati</taxon>
        <taxon>Actinomycetota</taxon>
        <taxon>Actinomycetes</taxon>
        <taxon>Mycobacteriales</taxon>
        <taxon>Mycobacteriaceae</taxon>
        <taxon>Mycolicibacterium</taxon>
    </lineage>
</organism>
<keyword evidence="3" id="KW-1185">Reference proteome</keyword>
<dbReference type="Proteomes" id="UP000032221">
    <property type="component" value="Unassembled WGS sequence"/>
</dbReference>
<proteinExistence type="predicted"/>
<reference evidence="2 3" key="1">
    <citation type="submission" date="2015-01" db="EMBL/GenBank/DDBJ databases">
        <title>Genome sequence of Mycobacterium llatzerense and Mycobacterium immunogenum recovered from brain abscess.</title>
        <authorList>
            <person name="Greninger A.L."/>
            <person name="Langelier C."/>
            <person name="Cunningham G."/>
            <person name="Chiu C.Y."/>
            <person name="Miller S."/>
        </authorList>
    </citation>
    <scope>NUCLEOTIDE SEQUENCE [LARGE SCALE GENOMIC DNA]</scope>
    <source>
        <strain evidence="2 3">CLUC14</strain>
    </source>
</reference>
<evidence type="ECO:0000313" key="2">
    <source>
        <dbReference type="EMBL" id="KIU14922.1"/>
    </source>
</evidence>
<name>A0A0D1L9L8_9MYCO</name>
<dbReference type="EMBL" id="JXST01000035">
    <property type="protein sequence ID" value="KIU14922.1"/>
    <property type="molecule type" value="Genomic_DNA"/>
</dbReference>
<sequence length="178" mass="18203">MAIMSEAESEASPVSRQSVAVDVQPRWIAPASLAVAIVALGVAVWALVSPPQHQSAPSTPAPTEQQVAESKARACTAFTTVRTAVALQTHTELGPEPVAVQAVTAVSRLAMSSGSQYLQAHLDSATPADLAAAIREFSVDLQDISMYGQAGVGGADPAQAGRLKAGEAVSMKIAGLCK</sequence>
<protein>
    <recommendedName>
        <fullName evidence="4">Alanine and proline rich membrane protein</fullName>
    </recommendedName>
</protein>
<dbReference type="AlphaFoldDB" id="A0A0D1L9L8"/>
<keyword evidence="1" id="KW-1133">Transmembrane helix</keyword>
<gene>
    <name evidence="2" type="ORF">TL10_21830</name>
</gene>
<dbReference type="PATRIC" id="fig|280871.6.peg.4518"/>
<accession>A0A0D1L9L8</accession>
<evidence type="ECO:0000256" key="1">
    <source>
        <dbReference type="SAM" id="Phobius"/>
    </source>
</evidence>
<feature type="transmembrane region" description="Helical" evidence="1">
    <location>
        <begin position="27"/>
        <end position="48"/>
    </location>
</feature>
<comment type="caution">
    <text evidence="2">The sequence shown here is derived from an EMBL/GenBank/DDBJ whole genome shotgun (WGS) entry which is preliminary data.</text>
</comment>
<dbReference type="STRING" id="280871.TL10_21830"/>
<evidence type="ECO:0000313" key="3">
    <source>
        <dbReference type="Proteomes" id="UP000032221"/>
    </source>
</evidence>